<dbReference type="Gene3D" id="2.40.50.100">
    <property type="match status" value="1"/>
</dbReference>
<dbReference type="InterPro" id="IPR010243">
    <property type="entry name" value="RNA_pol_bsu_bac"/>
</dbReference>
<evidence type="ECO:0000259" key="13">
    <source>
        <dbReference type="Pfam" id="PF04565"/>
    </source>
</evidence>
<feature type="domain" description="DNA-directed RNA polymerase beta subunit external 1" evidence="14">
    <location>
        <begin position="463"/>
        <end position="528"/>
    </location>
</feature>
<dbReference type="FunFam" id="3.90.1800.10:FF:000001">
    <property type="entry name" value="DNA-directed RNA polymerase subunit beta"/>
    <property type="match status" value="1"/>
</dbReference>
<dbReference type="PANTHER" id="PTHR20856">
    <property type="entry name" value="DNA-DIRECTED RNA POLYMERASE I SUBUNIT 2"/>
    <property type="match status" value="1"/>
</dbReference>
<feature type="domain" description="RNA polymerase Rpb2" evidence="11">
    <location>
        <begin position="151"/>
        <end position="326"/>
    </location>
</feature>
<dbReference type="GO" id="GO:0000428">
    <property type="term" value="C:DNA-directed RNA polymerase complex"/>
    <property type="evidence" value="ECO:0007669"/>
    <property type="project" value="UniProtKB-KW"/>
</dbReference>
<dbReference type="InterPro" id="IPR007642">
    <property type="entry name" value="RNA_pol_Rpb2_2"/>
</dbReference>
<dbReference type="HAMAP" id="MF_01321">
    <property type="entry name" value="RNApol_bact_RpoB"/>
    <property type="match status" value="1"/>
</dbReference>
<comment type="subunit">
    <text evidence="6 8">The RNAP catalytic core consists of 2 alpha, 1 beta, 1 beta' and 1 omega subunit. When a sigma factor is associated with the core the holoenzyme is formed, which can initiate transcription.</text>
</comment>
<dbReference type="Pfam" id="PF04565">
    <property type="entry name" value="RNA_pol_Rpb2_3"/>
    <property type="match status" value="1"/>
</dbReference>
<evidence type="ECO:0000256" key="5">
    <source>
        <dbReference type="ARBA" id="ARBA00048552"/>
    </source>
</evidence>
<dbReference type="GO" id="GO:0006351">
    <property type="term" value="P:DNA-templated transcription"/>
    <property type="evidence" value="ECO:0007669"/>
    <property type="project" value="UniProtKB-UniRule"/>
</dbReference>
<evidence type="ECO:0000256" key="6">
    <source>
        <dbReference type="HAMAP-Rule" id="MF_01321"/>
    </source>
</evidence>
<dbReference type="Gene3D" id="2.40.50.150">
    <property type="match status" value="1"/>
</dbReference>
<comment type="function">
    <text evidence="6 8">DNA-dependent RNA polymerase catalyzes the transcription of DNA into RNA using the four ribonucleoside triphosphates as substrates.</text>
</comment>
<dbReference type="InterPro" id="IPR007645">
    <property type="entry name" value="RNA_pol_Rpb2_3"/>
</dbReference>
<dbReference type="GO" id="GO:0032549">
    <property type="term" value="F:ribonucleoside binding"/>
    <property type="evidence" value="ECO:0007669"/>
    <property type="project" value="InterPro"/>
</dbReference>
<dbReference type="Gene3D" id="2.40.270.10">
    <property type="entry name" value="DNA-directed RNA polymerase, subunit 2, domain 6"/>
    <property type="match status" value="2"/>
</dbReference>
<dbReference type="InterPro" id="IPR042107">
    <property type="entry name" value="DNA-dir_RNA_pol_bsu_ext_1_sf"/>
</dbReference>
<dbReference type="InterPro" id="IPR007121">
    <property type="entry name" value="RNA_pol_bsu_CS"/>
</dbReference>
<proteinExistence type="inferred from homology"/>
<dbReference type="InterPro" id="IPR007120">
    <property type="entry name" value="DNA-dir_RNAP_su2_dom"/>
</dbReference>
<dbReference type="STRING" id="1801726.A3H02_02440"/>
<evidence type="ECO:0000259" key="14">
    <source>
        <dbReference type="Pfam" id="PF10385"/>
    </source>
</evidence>
<reference evidence="15 16" key="1">
    <citation type="journal article" date="2016" name="Nat. Commun.">
        <title>Thousands of microbial genomes shed light on interconnected biogeochemical processes in an aquifer system.</title>
        <authorList>
            <person name="Anantharaman K."/>
            <person name="Brown C.T."/>
            <person name="Hug L.A."/>
            <person name="Sharon I."/>
            <person name="Castelle C.J."/>
            <person name="Probst A.J."/>
            <person name="Thomas B.C."/>
            <person name="Singh A."/>
            <person name="Wilkins M.J."/>
            <person name="Karaoz U."/>
            <person name="Brodie E.L."/>
            <person name="Williams K.H."/>
            <person name="Hubbard S.S."/>
            <person name="Banfield J.F."/>
        </authorList>
    </citation>
    <scope>NUCLEOTIDE SEQUENCE [LARGE SCALE GENOMIC DNA]</scope>
</reference>
<evidence type="ECO:0000256" key="2">
    <source>
        <dbReference type="ARBA" id="ARBA00022679"/>
    </source>
</evidence>
<feature type="domain" description="DNA-directed RNA polymerase subunit 2 hybrid-binding" evidence="9">
    <location>
        <begin position="592"/>
        <end position="974"/>
    </location>
</feature>
<evidence type="ECO:0000259" key="10">
    <source>
        <dbReference type="Pfam" id="PF04560"/>
    </source>
</evidence>
<name>A0A1G2F0K8_9BACT</name>
<evidence type="ECO:0000256" key="1">
    <source>
        <dbReference type="ARBA" id="ARBA00022478"/>
    </source>
</evidence>
<dbReference type="EMBL" id="MHMS01000025">
    <property type="protein sequence ID" value="OGZ31543.1"/>
    <property type="molecule type" value="Genomic_DNA"/>
</dbReference>
<evidence type="ECO:0000313" key="16">
    <source>
        <dbReference type="Proteomes" id="UP000176787"/>
    </source>
</evidence>
<dbReference type="EC" id="2.7.7.6" evidence="6 8"/>
<comment type="catalytic activity">
    <reaction evidence="5 6 8">
        <text>RNA(n) + a ribonucleoside 5'-triphosphate = RNA(n+1) + diphosphate</text>
        <dbReference type="Rhea" id="RHEA:21248"/>
        <dbReference type="Rhea" id="RHEA-COMP:14527"/>
        <dbReference type="Rhea" id="RHEA-COMP:17342"/>
        <dbReference type="ChEBI" id="CHEBI:33019"/>
        <dbReference type="ChEBI" id="CHEBI:61557"/>
        <dbReference type="ChEBI" id="CHEBI:140395"/>
        <dbReference type="EC" id="2.7.7.6"/>
    </reaction>
</comment>
<keyword evidence="3 6" id="KW-0548">Nucleotidyltransferase</keyword>
<dbReference type="InterPro" id="IPR015712">
    <property type="entry name" value="DNA-dir_RNA_pol_su2"/>
</dbReference>
<accession>A0A1G2F0K8</accession>
<comment type="similarity">
    <text evidence="6 7">Belongs to the RNA polymerase beta chain family.</text>
</comment>
<evidence type="ECO:0000313" key="15">
    <source>
        <dbReference type="EMBL" id="OGZ31543.1"/>
    </source>
</evidence>
<dbReference type="InterPro" id="IPR037034">
    <property type="entry name" value="RNA_pol_Rpb2_2_sf"/>
</dbReference>
<dbReference type="GO" id="GO:0003677">
    <property type="term" value="F:DNA binding"/>
    <property type="evidence" value="ECO:0007669"/>
    <property type="project" value="UniProtKB-UniRule"/>
</dbReference>
<dbReference type="InterPro" id="IPR007641">
    <property type="entry name" value="RNA_pol_Rpb2_7"/>
</dbReference>
<dbReference type="Pfam" id="PF10385">
    <property type="entry name" value="RNA_pol_Rpb2_45"/>
    <property type="match status" value="1"/>
</dbReference>
<dbReference type="InterPro" id="IPR019462">
    <property type="entry name" value="DNA-dir_RNA_pol_bsu_external_1"/>
</dbReference>
<keyword evidence="1 6" id="KW-0240">DNA-directed RNA polymerase</keyword>
<dbReference type="NCBIfam" id="NF001616">
    <property type="entry name" value="PRK00405.1"/>
    <property type="match status" value="1"/>
</dbReference>
<sequence length="1054" mass="119193">MASKLPKKYFTKFKKPLVDLPNLIEFQKDSFKWFREKGLKELFEDISPIKDFTEKELELHFIDYSIGEPNYDDQYAKDHNLSYEAPLKTRFSLVNKRTKEKKEQEVFFGNIFLMTERGTFVINGVERVLISQLARSFGVYFNSVFYRGKNYFGAKIIPSRGSWIEIQTEPNGVIYARIDRKRKFLVTSLLRFFNLEKDQDIKECFKERDRGEIKFIDETIKEDPAKSQSEGIAEMYSKIRPGEPASPEAAKEFISKMFSKERYDLSLAGRHRLNRRLGLPLEGIEKMPRNLNLEDLKAVVAKIIELNNNPEAVPDDIDHLGNRRVRGVGEMFQQRLRIAMIKIRAIIQDRMAALEKEGLAPLQLVNPRPFIIAMREFFLTGQLSQFMSQENILSEVEHLRRLSALGPGGLSRERAGIEARDVHSSHYNRICPIQTPEGQNVGLVVNLAIFARVNEFGILETPYLKVDKGRITSEVKYLDAFEEENYSIAAASTKYDEKGKILEELIESRVKGKPAVIHKDEIDFIDVSPQQAFSISTSLIPFLEHDDASRALMGANMQRQAIPCLRPEAPLVATGLEEKAALDSGRLVRAPEEGVIKYADAQKIIFQSKKEEKIYNLLNFHRSNDFTLVHQRPIVSPGQKVNKGDVLNDCASTQNGELALGKNVFVAFLSLAGSTYEDSIVISEKLVRADTYTSVHIEDHICDVRETKLGPEITTYDIPNVSEERLKNLDEDGIVRIGAEVRANDILVGKLSPKGEIELTPEEKLLRAIFGEKAKQFKDTSYRLPHGKEGRVIGIKIFSWDKGDKLEPGITKRIQIEVAQLRKLEIGDKISGRHGNKGVVSKILKEEDMPFLEDGRPIDIVLNPLGVISRMNLGQILETHLGLAAKTLNYQAISPIFQGVSEEEIKEELLKAGYPSSGQLKIYDGRTGELIENNVTVGHIYMLKLKHMVTEKIHMRSIGPYSLITQQPLGGKAQMGGQRFGEMEVWALEAYGAAHTLQEMLTVKSDDVAGRIAVHEAIIRGEKFKNPSLPASFNVLLNELKGLSLDVKLIKKDI</sequence>
<evidence type="ECO:0000256" key="8">
    <source>
        <dbReference type="RuleBase" id="RU363031"/>
    </source>
</evidence>
<feature type="domain" description="RNA polymerase Rpb2" evidence="10">
    <location>
        <begin position="976"/>
        <end position="1051"/>
    </location>
</feature>
<feature type="domain" description="RNA polymerase Rpb2" evidence="13">
    <location>
        <begin position="385"/>
        <end position="453"/>
    </location>
</feature>
<dbReference type="Gene3D" id="3.90.1800.10">
    <property type="entry name" value="RNA polymerase alpha subunit dimerisation domain"/>
    <property type="match status" value="1"/>
</dbReference>
<dbReference type="GO" id="GO:0003899">
    <property type="term" value="F:DNA-directed RNA polymerase activity"/>
    <property type="evidence" value="ECO:0007669"/>
    <property type="project" value="UniProtKB-UniRule"/>
</dbReference>
<evidence type="ECO:0000259" key="9">
    <source>
        <dbReference type="Pfam" id="PF00562"/>
    </source>
</evidence>
<dbReference type="InterPro" id="IPR014724">
    <property type="entry name" value="RNA_pol_RPB2_OB-fold"/>
</dbReference>
<keyword evidence="4 6" id="KW-0804">Transcription</keyword>
<dbReference type="InterPro" id="IPR037033">
    <property type="entry name" value="DNA-dir_RNAP_su2_hyb_sf"/>
</dbReference>
<dbReference type="InterPro" id="IPR007644">
    <property type="entry name" value="RNA_pol_bsu_protrusion"/>
</dbReference>
<organism evidence="15 16">
    <name type="scientific">Candidatus Niyogibacteria bacterium RIFCSPLOWO2_12_FULL_41_13</name>
    <dbReference type="NCBI Taxonomy" id="1801726"/>
    <lineage>
        <taxon>Bacteria</taxon>
        <taxon>Candidatus Niyogiibacteriota</taxon>
    </lineage>
</organism>
<dbReference type="SUPFAM" id="SSF64484">
    <property type="entry name" value="beta and beta-prime subunits of DNA dependent RNA-polymerase"/>
    <property type="match status" value="1"/>
</dbReference>
<evidence type="ECO:0000259" key="11">
    <source>
        <dbReference type="Pfam" id="PF04561"/>
    </source>
</evidence>
<dbReference type="Pfam" id="PF04561">
    <property type="entry name" value="RNA_pol_Rpb2_2"/>
    <property type="match status" value="1"/>
</dbReference>
<dbReference type="Pfam" id="PF04563">
    <property type="entry name" value="RNA_pol_Rpb2_1"/>
    <property type="match status" value="1"/>
</dbReference>
<evidence type="ECO:0000259" key="12">
    <source>
        <dbReference type="Pfam" id="PF04563"/>
    </source>
</evidence>
<evidence type="ECO:0000256" key="7">
    <source>
        <dbReference type="RuleBase" id="RU000434"/>
    </source>
</evidence>
<dbReference type="Pfam" id="PF00562">
    <property type="entry name" value="RNA_pol_Rpb2_6"/>
    <property type="match status" value="1"/>
</dbReference>
<keyword evidence="2 6" id="KW-0808">Transferase</keyword>
<dbReference type="Pfam" id="PF04560">
    <property type="entry name" value="RNA_pol_Rpb2_7"/>
    <property type="match status" value="1"/>
</dbReference>
<comment type="caution">
    <text evidence="15">The sequence shown here is derived from an EMBL/GenBank/DDBJ whole genome shotgun (WGS) entry which is preliminary data.</text>
</comment>
<protein>
    <recommendedName>
        <fullName evidence="6 8">DNA-directed RNA polymerase subunit beta</fullName>
        <shortName evidence="6">RNAP subunit beta</shortName>
        <ecNumber evidence="6 8">2.7.7.6</ecNumber>
    </recommendedName>
    <alternativeName>
        <fullName evidence="6">RNA polymerase subunit beta</fullName>
    </alternativeName>
    <alternativeName>
        <fullName evidence="6">Transcriptase subunit beta</fullName>
    </alternativeName>
</protein>
<dbReference type="CDD" id="cd00653">
    <property type="entry name" value="RNA_pol_B_RPB2"/>
    <property type="match status" value="1"/>
</dbReference>
<evidence type="ECO:0000256" key="3">
    <source>
        <dbReference type="ARBA" id="ARBA00022695"/>
    </source>
</evidence>
<dbReference type="Proteomes" id="UP000176787">
    <property type="component" value="Unassembled WGS sequence"/>
</dbReference>
<dbReference type="Gene3D" id="2.30.150.10">
    <property type="entry name" value="DNA-directed RNA polymerase, beta subunit, external 1 domain"/>
    <property type="match status" value="1"/>
</dbReference>
<dbReference type="Gene3D" id="3.90.1110.10">
    <property type="entry name" value="RNA polymerase Rpb2, domain 2"/>
    <property type="match status" value="1"/>
</dbReference>
<evidence type="ECO:0000256" key="4">
    <source>
        <dbReference type="ARBA" id="ARBA00023163"/>
    </source>
</evidence>
<gene>
    <name evidence="6" type="primary">rpoB</name>
    <name evidence="15" type="ORF">A3H02_02440</name>
</gene>
<feature type="domain" description="RNA polymerase beta subunit protrusion" evidence="12">
    <location>
        <begin position="23"/>
        <end position="351"/>
    </location>
</feature>
<dbReference type="Gene3D" id="3.90.1100.10">
    <property type="match status" value="1"/>
</dbReference>
<dbReference type="AlphaFoldDB" id="A0A1G2F0K8"/>
<dbReference type="PROSITE" id="PS01166">
    <property type="entry name" value="RNA_POL_BETA"/>
    <property type="match status" value="1"/>
</dbReference>